<organism evidence="2 3">
    <name type="scientific">Daphnia pulex</name>
    <name type="common">Water flea</name>
    <dbReference type="NCBI Taxonomy" id="6669"/>
    <lineage>
        <taxon>Eukaryota</taxon>
        <taxon>Metazoa</taxon>
        <taxon>Ecdysozoa</taxon>
        <taxon>Arthropoda</taxon>
        <taxon>Crustacea</taxon>
        <taxon>Branchiopoda</taxon>
        <taxon>Diplostraca</taxon>
        <taxon>Cladocera</taxon>
        <taxon>Anomopoda</taxon>
        <taxon>Daphniidae</taxon>
        <taxon>Daphnia</taxon>
    </lineage>
</organism>
<name>E9GGA0_DAPPU</name>
<dbReference type="PROSITE" id="PS50097">
    <property type="entry name" value="BTB"/>
    <property type="match status" value="1"/>
</dbReference>
<evidence type="ECO:0000259" key="1">
    <source>
        <dbReference type="PROSITE" id="PS50097"/>
    </source>
</evidence>
<keyword evidence="3" id="KW-1185">Reference proteome</keyword>
<dbReference type="SUPFAM" id="SSF54695">
    <property type="entry name" value="POZ domain"/>
    <property type="match status" value="1"/>
</dbReference>
<accession>E9GGA0</accession>
<dbReference type="Gene3D" id="3.30.710.10">
    <property type="entry name" value="Potassium Channel Kv1.1, Chain A"/>
    <property type="match status" value="1"/>
</dbReference>
<protein>
    <recommendedName>
        <fullName evidence="1">BTB domain-containing protein</fullName>
    </recommendedName>
</protein>
<dbReference type="PhylomeDB" id="E9GGA0"/>
<dbReference type="SMART" id="SM00225">
    <property type="entry name" value="BTB"/>
    <property type="match status" value="1"/>
</dbReference>
<dbReference type="PANTHER" id="PTHR24413">
    <property type="entry name" value="SPECKLE-TYPE POZ PROTEIN"/>
    <property type="match status" value="1"/>
</dbReference>
<dbReference type="InParanoid" id="E9GGA0"/>
<reference evidence="2 3" key="1">
    <citation type="journal article" date="2011" name="Science">
        <title>The ecoresponsive genome of Daphnia pulex.</title>
        <authorList>
            <person name="Colbourne J.K."/>
            <person name="Pfrender M.E."/>
            <person name="Gilbert D."/>
            <person name="Thomas W.K."/>
            <person name="Tucker A."/>
            <person name="Oakley T.H."/>
            <person name="Tokishita S."/>
            <person name="Aerts A."/>
            <person name="Arnold G.J."/>
            <person name="Basu M.K."/>
            <person name="Bauer D.J."/>
            <person name="Caceres C.E."/>
            <person name="Carmel L."/>
            <person name="Casola C."/>
            <person name="Choi J.H."/>
            <person name="Detter J.C."/>
            <person name="Dong Q."/>
            <person name="Dusheyko S."/>
            <person name="Eads B.D."/>
            <person name="Frohlich T."/>
            <person name="Geiler-Samerotte K.A."/>
            <person name="Gerlach D."/>
            <person name="Hatcher P."/>
            <person name="Jogdeo S."/>
            <person name="Krijgsveld J."/>
            <person name="Kriventseva E.V."/>
            <person name="Kultz D."/>
            <person name="Laforsch C."/>
            <person name="Lindquist E."/>
            <person name="Lopez J."/>
            <person name="Manak J.R."/>
            <person name="Muller J."/>
            <person name="Pangilinan J."/>
            <person name="Patwardhan R.P."/>
            <person name="Pitluck S."/>
            <person name="Pritham E.J."/>
            <person name="Rechtsteiner A."/>
            <person name="Rho M."/>
            <person name="Rogozin I.B."/>
            <person name="Sakarya O."/>
            <person name="Salamov A."/>
            <person name="Schaack S."/>
            <person name="Shapiro H."/>
            <person name="Shiga Y."/>
            <person name="Skalitzky C."/>
            <person name="Smith Z."/>
            <person name="Souvorov A."/>
            <person name="Sung W."/>
            <person name="Tang Z."/>
            <person name="Tsuchiya D."/>
            <person name="Tu H."/>
            <person name="Vos H."/>
            <person name="Wang M."/>
            <person name="Wolf Y.I."/>
            <person name="Yamagata H."/>
            <person name="Yamada T."/>
            <person name="Ye Y."/>
            <person name="Shaw J.R."/>
            <person name="Andrews J."/>
            <person name="Crease T.J."/>
            <person name="Tang H."/>
            <person name="Lucas S.M."/>
            <person name="Robertson H.M."/>
            <person name="Bork P."/>
            <person name="Koonin E.V."/>
            <person name="Zdobnov E.M."/>
            <person name="Grigoriev I.V."/>
            <person name="Lynch M."/>
            <person name="Boore J.L."/>
        </authorList>
    </citation>
    <scope>NUCLEOTIDE SEQUENCE [LARGE SCALE GENOMIC DNA]</scope>
</reference>
<sequence length="261" mass="29620">MKERRVNKAEDTAGESLQLFTDDLTEMPIEKCTFSFSIWIAGSVPSYCFHISDRLTKEQFWSASLESQHHVDVQFVVKDKTFSAHKAVLAARSPVFAAEFTKEKPGQKDDHGDGLQQIIRIDDVDPASVEQFLYFLYTGEPVKSSLANEQLLNLADRYQVITLVNLCGAAMKNIDAQQIMSSLCKINSYAADLHKQASVLDSIHIRQDKETEIVHDKTSVFHFPWKFSNLTHAMSPGMGNHEKSIFEYQNEHYESILFHGS</sequence>
<dbReference type="InterPro" id="IPR011333">
    <property type="entry name" value="SKP1/BTB/POZ_sf"/>
</dbReference>
<dbReference type="Pfam" id="PF00651">
    <property type="entry name" value="BTB"/>
    <property type="match status" value="1"/>
</dbReference>
<dbReference type="KEGG" id="dpx:DAPPUDRAFT_242279"/>
<evidence type="ECO:0000313" key="3">
    <source>
        <dbReference type="Proteomes" id="UP000000305"/>
    </source>
</evidence>
<feature type="domain" description="BTB" evidence="1">
    <location>
        <begin position="71"/>
        <end position="140"/>
    </location>
</feature>
<proteinExistence type="predicted"/>
<dbReference type="EMBL" id="GL732543">
    <property type="protein sequence ID" value="EFX81532.1"/>
    <property type="molecule type" value="Genomic_DNA"/>
</dbReference>
<dbReference type="InterPro" id="IPR000210">
    <property type="entry name" value="BTB/POZ_dom"/>
</dbReference>
<gene>
    <name evidence="2" type="ORF">DAPPUDRAFT_242279</name>
</gene>
<dbReference type="AlphaFoldDB" id="E9GGA0"/>
<dbReference type="Proteomes" id="UP000000305">
    <property type="component" value="Unassembled WGS sequence"/>
</dbReference>
<dbReference type="OrthoDB" id="7628309at2759"/>
<evidence type="ECO:0000313" key="2">
    <source>
        <dbReference type="EMBL" id="EFX81532.1"/>
    </source>
</evidence>
<dbReference type="CDD" id="cd18186">
    <property type="entry name" value="BTB_POZ_ZBTB_KLHL-like"/>
    <property type="match status" value="1"/>
</dbReference>
<dbReference type="eggNOG" id="KOG1987">
    <property type="taxonomic scope" value="Eukaryota"/>
</dbReference>
<dbReference type="HOGENOM" id="CLU_1066573_0_0_1"/>